<gene>
    <name evidence="2" type="ORF">M431DRAFT_352916</name>
</gene>
<accession>A0A2T4ALG7</accession>
<feature type="compositionally biased region" description="Basic and acidic residues" evidence="1">
    <location>
        <begin position="390"/>
        <end position="401"/>
    </location>
</feature>
<evidence type="ECO:0000256" key="1">
    <source>
        <dbReference type="SAM" id="MobiDB-lite"/>
    </source>
</evidence>
<keyword evidence="3" id="KW-1185">Reference proteome</keyword>
<feature type="region of interest" description="Disordered" evidence="1">
    <location>
        <begin position="365"/>
        <end position="613"/>
    </location>
</feature>
<sequence length="734" mass="85571">MGRLQDVTRFLLAAGGSASTDGKSTHLFHEVKNSLFMETWTGSELIDRVEVVTGVRSDTSAPLVNLHYKRIFVVDQTHTLKCFTETSKAEDEGDDEDEEEEEDSRWEDEELDDLDIRVHDKSQLAVACGEFTIVVFYQNPDGTIGAIEDDGSLHGWKIAQLPNAEALPGTPMASFQAKDTVYFVYVAADQTFRYLEHSNNEWKDAPFSSAKIDGASAKISLAEDEKAETDPKLLIFCLADKKLSTIKPGSTEAETWGTVEDGVYKPTSDQENNGSPQGSIPNPFHPGHLFIYSGPPPPPPPLATVPVPVPFSVAPFACYEDFGQLSLRDHAVEYQQPPPYEYSYGHFDGRYYDSHDEALLRQPAQRPEPRFVSQSAHDPSWQPPYQRPYRARDMYHHDPFQRDPYYQDGYPPDRYPQDYYQRDPYQRDPYERGPYQRDPNQPPQEFSHSWQQDPPQELPRQQHVPIQESSRQQQQQQQQQPPQELPRQQQSPQETQRQQEPVHRPPTVEDAEEEDDDDDSSTRPQAGTEPPRAPQPNREETQQQQQRPQRQQRQQQQQRRAVSPAFKSEDDDMEEALQRRHPQTQGRSSRQAFLDEPVERRQTPRRRTPADSMFDEDEDAFLQQFRRSRQEAFELDRQDRLRRALHEEQRARRLPPQHRGYDYESHRPYLAHGYEDHHSPYRHGPRTRPDPIIKFRTYHYIHSMRCERCHRRYKRVSRGLPFGRSTEWVKKCRC</sequence>
<feature type="compositionally biased region" description="Polar residues" evidence="1">
    <location>
        <begin position="267"/>
        <end position="280"/>
    </location>
</feature>
<proteinExistence type="predicted"/>
<feature type="region of interest" description="Disordered" evidence="1">
    <location>
        <begin position="262"/>
        <end position="281"/>
    </location>
</feature>
<dbReference type="RefSeq" id="XP_024777594.1">
    <property type="nucleotide sequence ID" value="XM_024914495.1"/>
</dbReference>
<dbReference type="Proteomes" id="UP000241690">
    <property type="component" value="Unassembled WGS sequence"/>
</dbReference>
<feature type="compositionally biased region" description="Acidic residues" evidence="1">
    <location>
        <begin position="91"/>
        <end position="108"/>
    </location>
</feature>
<name>A0A2T4ALG7_TRIHA</name>
<feature type="compositionally biased region" description="Polar residues" evidence="1">
    <location>
        <begin position="443"/>
        <end position="454"/>
    </location>
</feature>
<feature type="region of interest" description="Disordered" evidence="1">
    <location>
        <begin position="84"/>
        <end position="108"/>
    </location>
</feature>
<dbReference type="EMBL" id="KZ679677">
    <property type="protein sequence ID" value="PTB57917.1"/>
    <property type="molecule type" value="Genomic_DNA"/>
</dbReference>
<dbReference type="STRING" id="983964.A0A2T4ALG7"/>
<evidence type="ECO:0008006" key="4">
    <source>
        <dbReference type="Google" id="ProtNLM"/>
    </source>
</evidence>
<dbReference type="AlphaFoldDB" id="A0A2T4ALG7"/>
<evidence type="ECO:0000313" key="3">
    <source>
        <dbReference type="Proteomes" id="UP000241690"/>
    </source>
</evidence>
<feature type="compositionally biased region" description="Low complexity" evidence="1">
    <location>
        <begin position="402"/>
        <end position="419"/>
    </location>
</feature>
<organism evidence="2 3">
    <name type="scientific">Trichoderma harzianum CBS 226.95</name>
    <dbReference type="NCBI Taxonomy" id="983964"/>
    <lineage>
        <taxon>Eukaryota</taxon>
        <taxon>Fungi</taxon>
        <taxon>Dikarya</taxon>
        <taxon>Ascomycota</taxon>
        <taxon>Pezizomycotina</taxon>
        <taxon>Sordariomycetes</taxon>
        <taxon>Hypocreomycetidae</taxon>
        <taxon>Hypocreales</taxon>
        <taxon>Hypocreaceae</taxon>
        <taxon>Trichoderma</taxon>
    </lineage>
</organism>
<evidence type="ECO:0000313" key="2">
    <source>
        <dbReference type="EMBL" id="PTB57917.1"/>
    </source>
</evidence>
<feature type="compositionally biased region" description="Low complexity" evidence="1">
    <location>
        <begin position="467"/>
        <end position="499"/>
    </location>
</feature>
<feature type="compositionally biased region" description="Basic and acidic residues" evidence="1">
    <location>
        <begin position="420"/>
        <end position="435"/>
    </location>
</feature>
<feature type="compositionally biased region" description="Low complexity" evidence="1">
    <location>
        <begin position="542"/>
        <end position="560"/>
    </location>
</feature>
<feature type="compositionally biased region" description="Acidic residues" evidence="1">
    <location>
        <begin position="509"/>
        <end position="519"/>
    </location>
</feature>
<protein>
    <recommendedName>
        <fullName evidence="4">Fucose-specific lectin</fullName>
    </recommendedName>
</protein>
<dbReference type="Gene3D" id="2.120.10.70">
    <property type="entry name" value="Fucose-specific lectin"/>
    <property type="match status" value="1"/>
</dbReference>
<reference evidence="2 3" key="1">
    <citation type="submission" date="2016-07" db="EMBL/GenBank/DDBJ databases">
        <title>Multiple horizontal gene transfer events from other fungi enriched the ability of initially mycotrophic Trichoderma (Ascomycota) to feed on dead plant biomass.</title>
        <authorList>
            <consortium name="DOE Joint Genome Institute"/>
            <person name="Aerts A."/>
            <person name="Atanasova L."/>
            <person name="Chenthamara K."/>
            <person name="Zhang J."/>
            <person name="Grujic M."/>
            <person name="Henrissat B."/>
            <person name="Kuo A."/>
            <person name="Salamov A."/>
            <person name="Lipzen A."/>
            <person name="Labutti K."/>
            <person name="Barry K."/>
            <person name="Miao Y."/>
            <person name="Rahimi M.J."/>
            <person name="Shen Q."/>
            <person name="Grigoriev I.V."/>
            <person name="Kubicek C.P."/>
            <person name="Druzhinina I.S."/>
        </authorList>
    </citation>
    <scope>NUCLEOTIDE SEQUENCE [LARGE SCALE GENOMIC DNA]</scope>
    <source>
        <strain evidence="2 3">CBS 226.95</strain>
    </source>
</reference>
<dbReference type="SUPFAM" id="SSF89372">
    <property type="entry name" value="Fucose-specific lectin"/>
    <property type="match status" value="1"/>
</dbReference>
<dbReference type="GeneID" id="36623060"/>